<dbReference type="Gene3D" id="3.30.70.890">
    <property type="entry name" value="GHMP kinase, C-terminal domain"/>
    <property type="match status" value="1"/>
</dbReference>
<dbReference type="InterPro" id="IPR006204">
    <property type="entry name" value="GHMP_kinase_N_dom"/>
</dbReference>
<dbReference type="InterPro" id="IPR014721">
    <property type="entry name" value="Ribsml_uS5_D2-typ_fold_subgr"/>
</dbReference>
<keyword evidence="3 6" id="KW-0418">Kinase</keyword>
<evidence type="ECO:0000256" key="3">
    <source>
        <dbReference type="ARBA" id="ARBA00022777"/>
    </source>
</evidence>
<dbReference type="PANTHER" id="PTHR43527:SF2">
    <property type="entry name" value="4-DIPHOSPHOCYTIDYL-2-C-METHYL-D-ERYTHRITOL KINASE, CHLOROPLASTIC"/>
    <property type="match status" value="1"/>
</dbReference>
<dbReference type="GO" id="GO:0005524">
    <property type="term" value="F:ATP binding"/>
    <property type="evidence" value="ECO:0007669"/>
    <property type="project" value="UniProtKB-KW"/>
</dbReference>
<evidence type="ECO:0000256" key="1">
    <source>
        <dbReference type="ARBA" id="ARBA00022679"/>
    </source>
</evidence>
<name>A0A1W1CKV9_9ZZZZ</name>
<dbReference type="EMBL" id="FPHK01000100">
    <property type="protein sequence ID" value="SFV66365.1"/>
    <property type="molecule type" value="Genomic_DNA"/>
</dbReference>
<dbReference type="SUPFAM" id="SSF55060">
    <property type="entry name" value="GHMP Kinase, C-terminal domain"/>
    <property type="match status" value="1"/>
</dbReference>
<dbReference type="AlphaFoldDB" id="A0A1W1CKV9"/>
<dbReference type="InterPro" id="IPR036554">
    <property type="entry name" value="GHMP_kinase_C_sf"/>
</dbReference>
<feature type="domain" description="GHMP kinase N-terminal" evidence="5">
    <location>
        <begin position="68"/>
        <end position="151"/>
    </location>
</feature>
<keyword evidence="2" id="KW-0547">Nucleotide-binding</keyword>
<dbReference type="InterPro" id="IPR020568">
    <property type="entry name" value="Ribosomal_Su5_D2-typ_SF"/>
</dbReference>
<protein>
    <submittedName>
        <fullName evidence="6">4-diphosphocytidyl-2-C-methyl-D-erythritol kinase</fullName>
        <ecNumber evidence="6">2.7.1.148</ecNumber>
    </submittedName>
</protein>
<keyword evidence="1 6" id="KW-0808">Transferase</keyword>
<evidence type="ECO:0000256" key="4">
    <source>
        <dbReference type="ARBA" id="ARBA00022840"/>
    </source>
</evidence>
<dbReference type="GO" id="GO:0050515">
    <property type="term" value="F:4-(cytidine 5'-diphospho)-2-C-methyl-D-erythritol kinase activity"/>
    <property type="evidence" value="ECO:0007669"/>
    <property type="project" value="UniProtKB-EC"/>
</dbReference>
<dbReference type="NCBIfam" id="NF003216">
    <property type="entry name" value="PRK04181.1"/>
    <property type="match status" value="1"/>
</dbReference>
<dbReference type="HAMAP" id="MF_00061">
    <property type="entry name" value="IspE"/>
    <property type="match status" value="1"/>
</dbReference>
<organism evidence="6">
    <name type="scientific">hydrothermal vent metagenome</name>
    <dbReference type="NCBI Taxonomy" id="652676"/>
    <lineage>
        <taxon>unclassified sequences</taxon>
        <taxon>metagenomes</taxon>
        <taxon>ecological metagenomes</taxon>
    </lineage>
</organism>
<proteinExistence type="inferred from homology"/>
<dbReference type="PIRSF" id="PIRSF010376">
    <property type="entry name" value="IspE"/>
    <property type="match status" value="1"/>
</dbReference>
<evidence type="ECO:0000259" key="5">
    <source>
        <dbReference type="Pfam" id="PF00288"/>
    </source>
</evidence>
<evidence type="ECO:0000313" key="6">
    <source>
        <dbReference type="EMBL" id="SFV66365.1"/>
    </source>
</evidence>
<dbReference type="PANTHER" id="PTHR43527">
    <property type="entry name" value="4-DIPHOSPHOCYTIDYL-2-C-METHYL-D-ERYTHRITOL KINASE, CHLOROPLASTIC"/>
    <property type="match status" value="1"/>
</dbReference>
<reference evidence="6" key="1">
    <citation type="submission" date="2016-10" db="EMBL/GenBank/DDBJ databases">
        <authorList>
            <person name="de Groot N.N."/>
        </authorList>
    </citation>
    <scope>NUCLEOTIDE SEQUENCE</scope>
</reference>
<dbReference type="NCBIfam" id="TIGR00154">
    <property type="entry name" value="ispE"/>
    <property type="match status" value="1"/>
</dbReference>
<dbReference type="Pfam" id="PF00288">
    <property type="entry name" value="GHMP_kinases_N"/>
    <property type="match status" value="1"/>
</dbReference>
<sequence length="266" mass="29797">MKKYKAFAKVNIFLKITGIRENYHEIASRFMQVQDLYDELFFISKEHVVSKANEFKIIGDFSCATEQNTIYKAYVALRDATKSEALEKLMQTHAVQVEKAIPAFAGLGGGSSDAATYLKMCNEVLHLNLSLNELAAIGLQVGADVPFFIYGYKSANVSGIGEVVVPFDEEPLAFDVFTPKVEISTPKVYKAYRENFYDPIDGFAAQKLLQTPSREVLETMSAEEANDLFAPAMQVYKELKDHYKQGYFFSGSGSSFFKLKDEVENG</sequence>
<keyword evidence="4" id="KW-0067">ATP-binding</keyword>
<dbReference type="SUPFAM" id="SSF54211">
    <property type="entry name" value="Ribosomal protein S5 domain 2-like"/>
    <property type="match status" value="1"/>
</dbReference>
<dbReference type="Gene3D" id="3.30.230.10">
    <property type="match status" value="1"/>
</dbReference>
<evidence type="ECO:0000256" key="2">
    <source>
        <dbReference type="ARBA" id="ARBA00022741"/>
    </source>
</evidence>
<dbReference type="InterPro" id="IPR004424">
    <property type="entry name" value="IspE"/>
</dbReference>
<gene>
    <name evidence="6" type="ORF">MNB_SM-6-395</name>
</gene>
<dbReference type="EC" id="2.7.1.148" evidence="6"/>
<dbReference type="GO" id="GO:0016114">
    <property type="term" value="P:terpenoid biosynthetic process"/>
    <property type="evidence" value="ECO:0007669"/>
    <property type="project" value="InterPro"/>
</dbReference>
<accession>A0A1W1CKV9</accession>